<evidence type="ECO:0000256" key="8">
    <source>
        <dbReference type="ARBA" id="ARBA00022989"/>
    </source>
</evidence>
<keyword evidence="7" id="KW-0653">Protein transport</keyword>
<dbReference type="GO" id="GO:0015031">
    <property type="term" value="P:protein transport"/>
    <property type="evidence" value="ECO:0007669"/>
    <property type="project" value="UniProtKB-KW"/>
</dbReference>
<evidence type="ECO:0000256" key="4">
    <source>
        <dbReference type="ARBA" id="ARBA00022448"/>
    </source>
</evidence>
<keyword evidence="4" id="KW-0813">Transport</keyword>
<dbReference type="PANTHER" id="PTHR33909:SF1">
    <property type="entry name" value="SEC TRANSLOCON ACCESSORY COMPLEX SUBUNIT YAJC"/>
    <property type="match status" value="1"/>
</dbReference>
<evidence type="ECO:0000256" key="9">
    <source>
        <dbReference type="ARBA" id="ARBA00023010"/>
    </source>
</evidence>
<gene>
    <name evidence="13" type="ORF">NNJEOMEG_02195</name>
</gene>
<comment type="similarity">
    <text evidence="2">Belongs to the YajC family.</text>
</comment>
<evidence type="ECO:0000256" key="11">
    <source>
        <dbReference type="SAM" id="MobiDB-lite"/>
    </source>
</evidence>
<dbReference type="AlphaFoldDB" id="A0A6V8LUU7"/>
<evidence type="ECO:0000256" key="1">
    <source>
        <dbReference type="ARBA" id="ARBA00004162"/>
    </source>
</evidence>
<comment type="subcellular location">
    <subcellularLocation>
        <location evidence="1">Cell membrane</location>
        <topology evidence="1">Single-pass membrane protein</topology>
    </subcellularLocation>
</comment>
<evidence type="ECO:0000256" key="7">
    <source>
        <dbReference type="ARBA" id="ARBA00022927"/>
    </source>
</evidence>
<dbReference type="NCBIfam" id="TIGR00739">
    <property type="entry name" value="yajC"/>
    <property type="match status" value="1"/>
</dbReference>
<evidence type="ECO:0000256" key="5">
    <source>
        <dbReference type="ARBA" id="ARBA00022475"/>
    </source>
</evidence>
<dbReference type="SMART" id="SM01323">
    <property type="entry name" value="YajC"/>
    <property type="match status" value="1"/>
</dbReference>
<dbReference type="GO" id="GO:0005886">
    <property type="term" value="C:plasma membrane"/>
    <property type="evidence" value="ECO:0007669"/>
    <property type="project" value="UniProtKB-SubCell"/>
</dbReference>
<evidence type="ECO:0000256" key="2">
    <source>
        <dbReference type="ARBA" id="ARBA00006742"/>
    </source>
</evidence>
<feature type="transmembrane region" description="Helical" evidence="12">
    <location>
        <begin position="23"/>
        <end position="43"/>
    </location>
</feature>
<keyword evidence="10 12" id="KW-0472">Membrane</keyword>
<evidence type="ECO:0000256" key="10">
    <source>
        <dbReference type="ARBA" id="ARBA00023136"/>
    </source>
</evidence>
<dbReference type="PRINTS" id="PR01853">
    <property type="entry name" value="YAJCTRNLCASE"/>
</dbReference>
<name>A0A6V8LUU7_9BACT</name>
<dbReference type="Pfam" id="PF02699">
    <property type="entry name" value="YajC"/>
    <property type="match status" value="1"/>
</dbReference>
<proteinExistence type="inferred from homology"/>
<evidence type="ECO:0000256" key="3">
    <source>
        <dbReference type="ARBA" id="ARBA00014962"/>
    </source>
</evidence>
<organism evidence="13 14">
    <name type="scientific">Fundidesulfovibrio magnetotacticus</name>
    <dbReference type="NCBI Taxonomy" id="2730080"/>
    <lineage>
        <taxon>Bacteria</taxon>
        <taxon>Pseudomonadati</taxon>
        <taxon>Thermodesulfobacteriota</taxon>
        <taxon>Desulfovibrionia</taxon>
        <taxon>Desulfovibrionales</taxon>
        <taxon>Desulfovibrionaceae</taxon>
        <taxon>Fundidesulfovibrio</taxon>
    </lineage>
</organism>
<dbReference type="InterPro" id="IPR003849">
    <property type="entry name" value="Preprotein_translocase_YajC"/>
</dbReference>
<accession>A0A6V8LUU7</accession>
<sequence length="143" mass="15624">MFLTSVAHAMGQMPAGGADGGQGGLMSFLPLILMFVIFYFLLIRPQQKKQKEMREMLKNLKRGDRILTGGGIYGRIDSITDDKVNVEIAPGVVITVMRSYVAGLADMVQAQAQNKKGKKADEAPKAVEKKAEEPKSDAPEEKK</sequence>
<evidence type="ECO:0000313" key="14">
    <source>
        <dbReference type="Proteomes" id="UP000494245"/>
    </source>
</evidence>
<dbReference type="EMBL" id="BLTE01000009">
    <property type="protein sequence ID" value="GFK94351.1"/>
    <property type="molecule type" value="Genomic_DNA"/>
</dbReference>
<comment type="caution">
    <text evidence="13">The sequence shown here is derived from an EMBL/GenBank/DDBJ whole genome shotgun (WGS) entry which is preliminary data.</text>
</comment>
<keyword evidence="9" id="KW-0811">Translocation</keyword>
<dbReference type="RefSeq" id="WP_173084339.1">
    <property type="nucleotide sequence ID" value="NZ_BLTE01000009.1"/>
</dbReference>
<keyword evidence="8 12" id="KW-1133">Transmembrane helix</keyword>
<evidence type="ECO:0000256" key="6">
    <source>
        <dbReference type="ARBA" id="ARBA00022692"/>
    </source>
</evidence>
<feature type="compositionally biased region" description="Basic and acidic residues" evidence="11">
    <location>
        <begin position="119"/>
        <end position="143"/>
    </location>
</feature>
<keyword evidence="14" id="KW-1185">Reference proteome</keyword>
<evidence type="ECO:0000256" key="12">
    <source>
        <dbReference type="SAM" id="Phobius"/>
    </source>
</evidence>
<dbReference type="Proteomes" id="UP000494245">
    <property type="component" value="Unassembled WGS sequence"/>
</dbReference>
<protein>
    <recommendedName>
        <fullName evidence="3">Sec translocon accessory complex subunit YajC</fullName>
    </recommendedName>
</protein>
<evidence type="ECO:0000313" key="13">
    <source>
        <dbReference type="EMBL" id="GFK94351.1"/>
    </source>
</evidence>
<keyword evidence="5" id="KW-1003">Cell membrane</keyword>
<reference evidence="13 14" key="2">
    <citation type="submission" date="2020-05" db="EMBL/GenBank/DDBJ databases">
        <title>Draft genome sequence of Desulfovibrio sp. strainFSS-1.</title>
        <authorList>
            <person name="Shimoshige H."/>
            <person name="Kobayashi H."/>
            <person name="Maekawa T."/>
        </authorList>
    </citation>
    <scope>NUCLEOTIDE SEQUENCE [LARGE SCALE GENOMIC DNA]</scope>
    <source>
        <strain evidence="13 14">SIID29052-01</strain>
    </source>
</reference>
<feature type="region of interest" description="Disordered" evidence="11">
    <location>
        <begin position="113"/>
        <end position="143"/>
    </location>
</feature>
<reference evidence="13 14" key="1">
    <citation type="submission" date="2020-04" db="EMBL/GenBank/DDBJ databases">
        <authorList>
            <consortium name="Desulfovibrio sp. FSS-1 genome sequencing consortium"/>
            <person name="Shimoshige H."/>
            <person name="Kobayashi H."/>
            <person name="Maekawa T."/>
        </authorList>
    </citation>
    <scope>NUCLEOTIDE SEQUENCE [LARGE SCALE GENOMIC DNA]</scope>
    <source>
        <strain evidence="13 14">SIID29052-01</strain>
    </source>
</reference>
<dbReference type="PANTHER" id="PTHR33909">
    <property type="entry name" value="SEC TRANSLOCON ACCESSORY COMPLEX SUBUNIT YAJC"/>
    <property type="match status" value="1"/>
</dbReference>
<keyword evidence="6 12" id="KW-0812">Transmembrane</keyword>